<keyword evidence="5" id="KW-0472">Membrane</keyword>
<evidence type="ECO:0008006" key="10">
    <source>
        <dbReference type="Google" id="ProtNLM"/>
    </source>
</evidence>
<dbReference type="InterPro" id="IPR001611">
    <property type="entry name" value="Leu-rich_rpt"/>
</dbReference>
<protein>
    <recommendedName>
        <fullName evidence="10">Leucine-rich repeat-containing N-terminal plant-type domain-containing protein</fullName>
    </recommendedName>
</protein>
<name>A0A7J8TCI6_GOSDV</name>
<keyword evidence="4" id="KW-1133">Transmembrane helix</keyword>
<comment type="caution">
    <text evidence="8">The sequence shown here is derived from an EMBL/GenBank/DDBJ whole genome shotgun (WGS) entry which is preliminary data.</text>
</comment>
<evidence type="ECO:0000313" key="8">
    <source>
        <dbReference type="EMBL" id="MBA0635890.1"/>
    </source>
</evidence>
<dbReference type="Proteomes" id="UP000593561">
    <property type="component" value="Unassembled WGS sequence"/>
</dbReference>
<keyword evidence="7" id="KW-0325">Glycoprotein</keyword>
<dbReference type="GO" id="GO:0016020">
    <property type="term" value="C:membrane"/>
    <property type="evidence" value="ECO:0007669"/>
    <property type="project" value="UniProtKB-SubCell"/>
</dbReference>
<dbReference type="InterPro" id="IPR046956">
    <property type="entry name" value="RLP23-like"/>
</dbReference>
<evidence type="ECO:0000256" key="5">
    <source>
        <dbReference type="ARBA" id="ARBA00023136"/>
    </source>
</evidence>
<evidence type="ECO:0000256" key="3">
    <source>
        <dbReference type="ARBA" id="ARBA00022729"/>
    </source>
</evidence>
<dbReference type="EMBL" id="JABFAC010243578">
    <property type="protein sequence ID" value="MBA0635890.1"/>
    <property type="molecule type" value="Genomic_DNA"/>
</dbReference>
<reference evidence="8 9" key="1">
    <citation type="journal article" date="2019" name="Genome Biol. Evol.">
        <title>Insights into the evolution of the New World diploid cottons (Gossypium, subgenus Houzingenia) based on genome sequencing.</title>
        <authorList>
            <person name="Grover C.E."/>
            <person name="Arick M.A. 2nd"/>
            <person name="Thrash A."/>
            <person name="Conover J.L."/>
            <person name="Sanders W.S."/>
            <person name="Peterson D.G."/>
            <person name="Frelichowski J.E."/>
            <person name="Scheffler J.A."/>
            <person name="Scheffler B.E."/>
            <person name="Wendel J.F."/>
        </authorList>
    </citation>
    <scope>NUCLEOTIDE SEQUENCE [LARGE SCALE GENOMIC DNA]</scope>
    <source>
        <strain evidence="8">27</strain>
        <tissue evidence="8">Leaf</tissue>
    </source>
</reference>
<proteinExistence type="predicted"/>
<dbReference type="PANTHER" id="PTHR48061">
    <property type="entry name" value="LEUCINE-RICH REPEAT RECEPTOR PROTEIN KINASE EMS1-LIKE-RELATED"/>
    <property type="match status" value="1"/>
</dbReference>
<dbReference type="SUPFAM" id="SSF52058">
    <property type="entry name" value="L domain-like"/>
    <property type="match status" value="1"/>
</dbReference>
<dbReference type="InterPro" id="IPR032675">
    <property type="entry name" value="LRR_dom_sf"/>
</dbReference>
<evidence type="ECO:0000256" key="4">
    <source>
        <dbReference type="ARBA" id="ARBA00022989"/>
    </source>
</evidence>
<dbReference type="AlphaFoldDB" id="A0A7J8TCI6"/>
<keyword evidence="3" id="KW-0732">Signal</keyword>
<dbReference type="Gene3D" id="3.80.10.10">
    <property type="entry name" value="Ribonuclease Inhibitor"/>
    <property type="match status" value="1"/>
</dbReference>
<evidence type="ECO:0000313" key="9">
    <source>
        <dbReference type="Proteomes" id="UP000593561"/>
    </source>
</evidence>
<organism evidence="8 9">
    <name type="scientific">Gossypium davidsonii</name>
    <name type="common">Davidson's cotton</name>
    <name type="synonym">Gossypium klotzschianum subsp. davidsonii</name>
    <dbReference type="NCBI Taxonomy" id="34287"/>
    <lineage>
        <taxon>Eukaryota</taxon>
        <taxon>Viridiplantae</taxon>
        <taxon>Streptophyta</taxon>
        <taxon>Embryophyta</taxon>
        <taxon>Tracheophyta</taxon>
        <taxon>Spermatophyta</taxon>
        <taxon>Magnoliopsida</taxon>
        <taxon>eudicotyledons</taxon>
        <taxon>Gunneridae</taxon>
        <taxon>Pentapetalae</taxon>
        <taxon>rosids</taxon>
        <taxon>malvids</taxon>
        <taxon>Malvales</taxon>
        <taxon>Malvaceae</taxon>
        <taxon>Malvoideae</taxon>
        <taxon>Gossypium</taxon>
    </lineage>
</organism>
<evidence type="ECO:0000256" key="7">
    <source>
        <dbReference type="ARBA" id="ARBA00023180"/>
    </source>
</evidence>
<comment type="subcellular location">
    <subcellularLocation>
        <location evidence="1">Membrane</location>
        <topology evidence="1">Single-pass type I membrane protein</topology>
    </subcellularLocation>
</comment>
<evidence type="ECO:0000256" key="6">
    <source>
        <dbReference type="ARBA" id="ARBA00023170"/>
    </source>
</evidence>
<keyword evidence="2" id="KW-0812">Transmembrane</keyword>
<gene>
    <name evidence="8" type="ORF">Godav_025231</name>
</gene>
<sequence length="155" mass="17259">MSFINPHVFLNLSSSLRSLSLGSCHLQGKFPKDNLLNLGRNQNLSLDLLKFNRSSNLEHLDLSRMSFSTELIDSVDNLQALKFLDLSENSFIQGLSISITNISSLEHLIIVMANYFGGLPDWIGNLVSLKFLDLTYSNLSGPIPSSVLNPTQIEY</sequence>
<accession>A0A7J8TCI6</accession>
<evidence type="ECO:0000256" key="2">
    <source>
        <dbReference type="ARBA" id="ARBA00022692"/>
    </source>
</evidence>
<dbReference type="PANTHER" id="PTHR48061:SF46">
    <property type="entry name" value="LEUCINE-RICH REPEAT-CONTAINING N-TERMINAL PLANT-TYPE DOMAIN-CONTAINING PROTEIN"/>
    <property type="match status" value="1"/>
</dbReference>
<keyword evidence="6" id="KW-0675">Receptor</keyword>
<dbReference type="Pfam" id="PF00560">
    <property type="entry name" value="LRR_1"/>
    <property type="match status" value="3"/>
</dbReference>
<evidence type="ECO:0000256" key="1">
    <source>
        <dbReference type="ARBA" id="ARBA00004479"/>
    </source>
</evidence>
<keyword evidence="9" id="KW-1185">Reference proteome</keyword>